<dbReference type="STRING" id="748224.HMPREF9436_01890"/>
<evidence type="ECO:0000313" key="2">
    <source>
        <dbReference type="EMBL" id="EFQ06580.1"/>
    </source>
</evidence>
<dbReference type="AlphaFoldDB" id="E2ZJP1"/>
<evidence type="ECO:0000256" key="1">
    <source>
        <dbReference type="SAM" id="MobiDB-lite"/>
    </source>
</evidence>
<reference evidence="2 3" key="1">
    <citation type="submission" date="2010-08" db="EMBL/GenBank/DDBJ databases">
        <authorList>
            <person name="Weinstock G."/>
            <person name="Sodergren E."/>
            <person name="Clifton S."/>
            <person name="Fulton L."/>
            <person name="Fulton B."/>
            <person name="Courtney L."/>
            <person name="Fronick C."/>
            <person name="Harrison M."/>
            <person name="Strong C."/>
            <person name="Farmer C."/>
            <person name="Delahaunty K."/>
            <person name="Markovic C."/>
            <person name="Hall O."/>
            <person name="Minx P."/>
            <person name="Tomlinson C."/>
            <person name="Mitreva M."/>
            <person name="Hou S."/>
            <person name="Chen J."/>
            <person name="Wollam A."/>
            <person name="Pepin K.H."/>
            <person name="Johnson M."/>
            <person name="Bhonagiri V."/>
            <person name="Zhang X."/>
            <person name="Suruliraj S."/>
            <person name="Warren W."/>
            <person name="Chinwalla A."/>
            <person name="Mardis E.R."/>
            <person name="Wilson R.K."/>
        </authorList>
    </citation>
    <scope>NUCLEOTIDE SEQUENCE [LARGE SCALE GENOMIC DNA]</scope>
    <source>
        <strain evidence="2 3">KLE1255</strain>
    </source>
</reference>
<comment type="caution">
    <text evidence="2">The sequence shown here is derived from an EMBL/GenBank/DDBJ whole genome shotgun (WGS) entry which is preliminary data.</text>
</comment>
<evidence type="ECO:0000313" key="3">
    <source>
        <dbReference type="Proteomes" id="UP000006028"/>
    </source>
</evidence>
<dbReference type="Proteomes" id="UP000006028">
    <property type="component" value="Unassembled WGS sequence"/>
</dbReference>
<name>E2ZJP1_9FIRM</name>
<dbReference type="HOGENOM" id="CLU_3270295_0_0_9"/>
<protein>
    <submittedName>
        <fullName evidence="2">Uncharacterized protein</fullName>
    </submittedName>
</protein>
<dbReference type="BioCyc" id="FCF748224-HMP:GTSS-2182-MONOMER"/>
<accession>E2ZJP1</accession>
<organism evidence="2 3">
    <name type="scientific">Faecalibacterium cf. prausnitzii KLE1255</name>
    <dbReference type="NCBI Taxonomy" id="748224"/>
    <lineage>
        <taxon>Bacteria</taxon>
        <taxon>Bacillati</taxon>
        <taxon>Bacillota</taxon>
        <taxon>Clostridia</taxon>
        <taxon>Eubacteriales</taxon>
        <taxon>Oscillospiraceae</taxon>
        <taxon>Faecalibacterium</taxon>
    </lineage>
</organism>
<dbReference type="EMBL" id="AECU01000158">
    <property type="protein sequence ID" value="EFQ06580.1"/>
    <property type="molecule type" value="Genomic_DNA"/>
</dbReference>
<feature type="region of interest" description="Disordered" evidence="1">
    <location>
        <begin position="1"/>
        <end position="41"/>
    </location>
</feature>
<sequence length="41" mass="4352">MGWKLPQSPSATAPSGREPNLPESYKKAPSLRELATPSGVD</sequence>
<proteinExistence type="predicted"/>
<gene>
    <name evidence="2" type="ORF">HMPREF9436_01890</name>
</gene>